<proteinExistence type="predicted"/>
<accession>A0A5N7MBJ9</accession>
<reference evidence="1 2" key="1">
    <citation type="journal article" date="2019" name="Syst. Appl. Microbiol.">
        <title>Microvirga tunisiensis sp. nov., a root nodule symbiotic bacterium isolated from Lupinus micranthus and L. luteus grown in Northern Tunisia.</title>
        <authorList>
            <person name="Msaddak A."/>
            <person name="Rejili M."/>
            <person name="Duran D."/>
            <person name="Mars M."/>
            <person name="Palacios J.M."/>
            <person name="Ruiz-Argueso T."/>
            <person name="Rey L."/>
            <person name="Imperial J."/>
        </authorList>
    </citation>
    <scope>NUCLEOTIDE SEQUENCE [LARGE SCALE GENOMIC DNA]</scope>
    <source>
        <strain evidence="1 2">Lmie10</strain>
    </source>
</reference>
<organism evidence="1 2">
    <name type="scientific">Microvirga tunisiensis</name>
    <dbReference type="NCBI Taxonomy" id="2108360"/>
    <lineage>
        <taxon>Bacteria</taxon>
        <taxon>Pseudomonadati</taxon>
        <taxon>Pseudomonadota</taxon>
        <taxon>Alphaproteobacteria</taxon>
        <taxon>Hyphomicrobiales</taxon>
        <taxon>Methylobacteriaceae</taxon>
        <taxon>Microvirga</taxon>
    </lineage>
</organism>
<evidence type="ECO:0000313" key="1">
    <source>
        <dbReference type="EMBL" id="MPR24078.1"/>
    </source>
</evidence>
<sequence length="163" mass="17892">MDRAKWWNTNKALGSVGALALRRGLPRTHSFAQARIVFTVARHRCDEVFNPPESATLWKLPERIEESIEAAWEGWLDDVSSWADFFNEIANPTESELGALLRRLGLVADSDVSAVSSLRRSSDGRAVALPRVFGGTQDEIAQLALGFTKGAIGDLVVPYARLA</sequence>
<comment type="caution">
    <text evidence="1">The sequence shown here is derived from an EMBL/GenBank/DDBJ whole genome shotgun (WGS) entry which is preliminary data.</text>
</comment>
<keyword evidence="2" id="KW-1185">Reference proteome</keyword>
<dbReference type="NCBIfam" id="NF033447">
    <property type="entry name" value="BrxE_fam"/>
    <property type="match status" value="1"/>
</dbReference>
<dbReference type="Proteomes" id="UP000403266">
    <property type="component" value="Unassembled WGS sequence"/>
</dbReference>
<protein>
    <submittedName>
        <fullName evidence="1">BrxE family protein</fullName>
    </submittedName>
</protein>
<name>A0A5N7MBJ9_9HYPH</name>
<gene>
    <name evidence="1" type="ORF">FS320_02275</name>
</gene>
<dbReference type="Pfam" id="PF26412">
    <property type="entry name" value="BrxE"/>
    <property type="match status" value="1"/>
</dbReference>
<evidence type="ECO:0000313" key="2">
    <source>
        <dbReference type="Proteomes" id="UP000403266"/>
    </source>
</evidence>
<dbReference type="EMBL" id="VOSK01000003">
    <property type="protein sequence ID" value="MPR24078.1"/>
    <property type="molecule type" value="Genomic_DNA"/>
</dbReference>
<dbReference type="InterPro" id="IPR058690">
    <property type="entry name" value="BrxE"/>
</dbReference>
<dbReference type="AlphaFoldDB" id="A0A5N7MBJ9"/>
<dbReference type="OrthoDB" id="8265768at2"/>